<evidence type="ECO:0000313" key="2">
    <source>
        <dbReference type="Proteomes" id="UP000267077"/>
    </source>
</evidence>
<reference evidence="1 2" key="1">
    <citation type="submission" date="2018-12" db="EMBL/GenBank/DDBJ databases">
        <title>Dyella dinghuensis sp. nov. DHOA06 and Dyella choica sp. nov. 4M-K27, isolated from forest soil.</title>
        <authorList>
            <person name="Qiu L.-H."/>
            <person name="Gao Z.-H."/>
        </authorList>
    </citation>
    <scope>NUCLEOTIDE SEQUENCE [LARGE SCALE GENOMIC DNA]</scope>
    <source>
        <strain evidence="1 2">DHOA06</strain>
    </source>
</reference>
<dbReference type="PANTHER" id="PTHR40590:SF1">
    <property type="entry name" value="CYTOPLASMIC PROTEIN"/>
    <property type="match status" value="1"/>
</dbReference>
<dbReference type="Pfam" id="PF01963">
    <property type="entry name" value="TraB_PrgY_gumN"/>
    <property type="match status" value="1"/>
</dbReference>
<protein>
    <submittedName>
        <fullName evidence="1">TraB/GumN family protein</fullName>
    </submittedName>
</protein>
<sequence length="326" mass="36259">MEARIFNQGCDREAFMTDVLEKNERFEQLADTVCLSRRQMLLGLGLAAVAASSWSKLGWAAAPSNWPLWTVEGHGGKVFLTGETPARRTIWKDARIEGLLQNCSALWTETNLIRHQDIQVLIKQYGIDESKPLLSKLSERDQSRLAEAAKLAQVPLDSMAQYRPWFAAFTVEQAYYAAMNLPEAGTAEKVLMPMAKNDGITISSEFPSIDDLVAFMGTSSAAEDVQYLQYTLDHLLDGAAKNELVYSRWARGDMSGAEQMVARMKASQPAMYDKHVIGRNGRWVPRIDEMLKSPKPALVVVGLYHVAGPDSVLARLREHGLKVTTV</sequence>
<dbReference type="CDD" id="cd14789">
    <property type="entry name" value="Tiki"/>
    <property type="match status" value="1"/>
</dbReference>
<organism evidence="1 2">
    <name type="scientific">Dyella dinghuensis</name>
    <dbReference type="NCBI Taxonomy" id="1920169"/>
    <lineage>
        <taxon>Bacteria</taxon>
        <taxon>Pseudomonadati</taxon>
        <taxon>Pseudomonadota</taxon>
        <taxon>Gammaproteobacteria</taxon>
        <taxon>Lysobacterales</taxon>
        <taxon>Rhodanobacteraceae</taxon>
        <taxon>Dyella</taxon>
    </lineage>
</organism>
<dbReference type="InterPro" id="IPR002816">
    <property type="entry name" value="TraB/PrgY/GumN_fam"/>
</dbReference>
<dbReference type="PANTHER" id="PTHR40590">
    <property type="entry name" value="CYTOPLASMIC PROTEIN-RELATED"/>
    <property type="match status" value="1"/>
</dbReference>
<dbReference type="EMBL" id="RYZR01000003">
    <property type="protein sequence ID" value="RUL66338.1"/>
    <property type="molecule type" value="Genomic_DNA"/>
</dbReference>
<evidence type="ECO:0000313" key="1">
    <source>
        <dbReference type="EMBL" id="RUL66338.1"/>
    </source>
</evidence>
<dbReference type="AlphaFoldDB" id="A0A3S0RFW3"/>
<dbReference type="Proteomes" id="UP000267077">
    <property type="component" value="Unassembled WGS sequence"/>
</dbReference>
<keyword evidence="2" id="KW-1185">Reference proteome</keyword>
<gene>
    <name evidence="1" type="ORF">EKH79_06600</name>
</gene>
<name>A0A3S0RFW3_9GAMM</name>
<accession>A0A3S0RFW3</accession>
<dbReference type="InterPro" id="IPR047111">
    <property type="entry name" value="YbaP-like"/>
</dbReference>
<proteinExistence type="predicted"/>
<comment type="caution">
    <text evidence="1">The sequence shown here is derived from an EMBL/GenBank/DDBJ whole genome shotgun (WGS) entry which is preliminary data.</text>
</comment>